<dbReference type="InterPro" id="IPR006275">
    <property type="entry name" value="CPSase_lsu"/>
</dbReference>
<evidence type="ECO:0000256" key="5">
    <source>
        <dbReference type="ARBA" id="ARBA00022571"/>
    </source>
</evidence>
<dbReference type="PRINTS" id="PR00098">
    <property type="entry name" value="CPSASE"/>
</dbReference>
<dbReference type="FunFam" id="1.10.1030.10:FF:000002">
    <property type="entry name" value="Carbamoyl-phosphate synthase large chain"/>
    <property type="match status" value="1"/>
</dbReference>
<evidence type="ECO:0000256" key="15">
    <source>
        <dbReference type="ARBA" id="ARBA00047359"/>
    </source>
</evidence>
<dbReference type="InterPro" id="IPR058047">
    <property type="entry name" value="CPSase_preATP-grasp"/>
</dbReference>
<dbReference type="GO" id="GO:0006541">
    <property type="term" value="P:glutamine metabolic process"/>
    <property type="evidence" value="ECO:0007669"/>
    <property type="project" value="TreeGrafter"/>
</dbReference>
<keyword evidence="13" id="KW-0665">Pyrimidine biosynthesis</keyword>
<dbReference type="SUPFAM" id="SSF48108">
    <property type="entry name" value="Carbamoyl phosphate synthetase, large subunit connection domain"/>
    <property type="match status" value="1"/>
</dbReference>
<evidence type="ECO:0000256" key="12">
    <source>
        <dbReference type="ARBA" id="ARBA00022842"/>
    </source>
</evidence>
<dbReference type="RefSeq" id="WP_207338707.1">
    <property type="nucleotide sequence ID" value="NZ_JAFMYU010000037.1"/>
</dbReference>
<dbReference type="PROSITE" id="PS51257">
    <property type="entry name" value="PROKAR_LIPOPROTEIN"/>
    <property type="match status" value="1"/>
</dbReference>
<dbReference type="PANTHER" id="PTHR11405">
    <property type="entry name" value="CARBAMOYLTRANSFERASE FAMILY MEMBER"/>
    <property type="match status" value="1"/>
</dbReference>
<dbReference type="InterPro" id="IPR005479">
    <property type="entry name" value="CPAse_ATP-bd"/>
</dbReference>
<dbReference type="Pfam" id="PF25596">
    <property type="entry name" value="CPSase_L_D1"/>
    <property type="match status" value="2"/>
</dbReference>
<evidence type="ECO:0000259" key="20">
    <source>
        <dbReference type="PROSITE" id="PS50975"/>
    </source>
</evidence>
<evidence type="ECO:0000256" key="1">
    <source>
        <dbReference type="ARBA" id="ARBA00001936"/>
    </source>
</evidence>
<evidence type="ECO:0000256" key="11">
    <source>
        <dbReference type="ARBA" id="ARBA00022840"/>
    </source>
</evidence>
<dbReference type="InterPro" id="IPR005483">
    <property type="entry name" value="CPSase_dom"/>
</dbReference>
<dbReference type="GO" id="GO:0004087">
    <property type="term" value="F:carbamoyl-phosphate synthase (ammonia) activity"/>
    <property type="evidence" value="ECO:0007669"/>
    <property type="project" value="UniProtKB-EC"/>
</dbReference>
<proteinExistence type="inferred from homology"/>
<dbReference type="Gene3D" id="3.40.50.20">
    <property type="match status" value="2"/>
</dbReference>
<evidence type="ECO:0000256" key="17">
    <source>
        <dbReference type="ARBA" id="ARBA00057223"/>
    </source>
</evidence>
<evidence type="ECO:0000256" key="6">
    <source>
        <dbReference type="ARBA" id="ARBA00022598"/>
    </source>
</evidence>
<comment type="pathway">
    <text evidence="3">Amino-acid biosynthesis; L-arginine biosynthesis; carbamoyl phosphate from bicarbonate: step 1/1.</text>
</comment>
<dbReference type="InterPro" id="IPR005480">
    <property type="entry name" value="CPSase_lsu_oligo"/>
</dbReference>
<keyword evidence="6 21" id="KW-0436">Ligase</keyword>
<dbReference type="SUPFAM" id="SSF56059">
    <property type="entry name" value="Glutathione synthetase ATP-binding domain-like"/>
    <property type="match status" value="2"/>
</dbReference>
<comment type="function">
    <text evidence="17">Large subunit of the glutamine-dependent carbamoyl phosphate synthetase (CPSase). CPSase catalyzes the formation of carbamoyl phosphate from the ammonia moiety of glutamine, carbonate, and phosphate donated by ATP, constituting the first step of 2 biosynthetic pathways, one leading to arginine and/or urea and the other to pyrimidine nucleotides. The large subunit (synthetase) binds the substrates ammonia (free or transferred from glutamine from the small subunit), hydrogencarbonate and ATP and carries out an ATP-coupled ligase reaction, activating hydrogencarbonate by forming carboxy phosphate which reacts with ammonia to form carbamoyl phosphate.</text>
</comment>
<evidence type="ECO:0000256" key="3">
    <source>
        <dbReference type="ARBA" id="ARBA00005077"/>
    </source>
</evidence>
<comment type="pathway">
    <text evidence="2">Pyrimidine metabolism; UMP biosynthesis via de novo pathway; (S)-dihydroorotate from bicarbonate: step 1/3.</text>
</comment>
<comment type="subunit">
    <text evidence="18">Composed of two chains; the small (or glutamine) chain promotes the hydrolysis of glutamine to ammonia, which is used by the large (or ammonia) chain to synthesize carbamoyl phosphate. Tetramer of heterodimers (alpha,beta)4.</text>
</comment>
<dbReference type="SMART" id="SM01096">
    <property type="entry name" value="CPSase_L_D3"/>
    <property type="match status" value="1"/>
</dbReference>
<evidence type="ECO:0000256" key="7">
    <source>
        <dbReference type="ARBA" id="ARBA00022605"/>
    </source>
</evidence>
<dbReference type="InterPro" id="IPR013815">
    <property type="entry name" value="ATP_grasp_subdomain_1"/>
</dbReference>
<keyword evidence="14" id="KW-0464">Manganese</keyword>
<evidence type="ECO:0000256" key="16">
    <source>
        <dbReference type="ARBA" id="ARBA00048816"/>
    </source>
</evidence>
<dbReference type="InterPro" id="IPR036897">
    <property type="entry name" value="CarbamoylP_synth_lsu_oligo_sf"/>
</dbReference>
<dbReference type="GO" id="GO:0004088">
    <property type="term" value="F:carbamoyl-phosphate synthase (glutamine-hydrolyzing) activity"/>
    <property type="evidence" value="ECO:0007669"/>
    <property type="project" value="UniProtKB-EC"/>
</dbReference>
<evidence type="ECO:0000256" key="14">
    <source>
        <dbReference type="ARBA" id="ARBA00023211"/>
    </source>
</evidence>
<dbReference type="PANTHER" id="PTHR11405:SF53">
    <property type="entry name" value="CARBAMOYL-PHOSPHATE SYNTHASE [AMMONIA], MITOCHONDRIAL"/>
    <property type="match status" value="1"/>
</dbReference>
<dbReference type="EMBL" id="JAFMYU010000037">
    <property type="protein sequence ID" value="MBO0934741.1"/>
    <property type="molecule type" value="Genomic_DNA"/>
</dbReference>
<evidence type="ECO:0000256" key="9">
    <source>
        <dbReference type="ARBA" id="ARBA00022737"/>
    </source>
</evidence>
<dbReference type="InterPro" id="IPR016185">
    <property type="entry name" value="PreATP-grasp_dom_sf"/>
</dbReference>
<sequence length="957" mass="106527">MPKNSSIRSVLIIGSGPIVIGQACEFDYAGSQAARSIRDEGIEVSLINSNPATIMTDPINADYVYLKPLEKKSIVEILEKHQAMGKPIDAVLPTMGGQTALNLAIDCDKAGVWKKYGVKIIGVDIKAIETTEDREKFRLLMLELGAGVCKGRTARSFLEGKEIAQEIGFPLVIRPSYTLGGTGGGFVNTADEFDKALTAGLHASPVHEVLVEQSVSGWKEYELELLRDNNANFIIICSIENFDPMGIHTGDSITVAPAMTLPDTLYQKMRDLAIRVMTGIGQFAGGCNIQFSVNPETDDIIVIEVNPRVSRSSALASKATGYPIAKIAAKMAIGYNLDELMNPITGTTSAFFEPAIDYVIVKVPRWNFDKFPGADRSLGLQMKSVGEAMGIGRNFQEALQKACQSLEIRRNGLGADGRELNDMAALKQSLAHPSWNRLFHIYDAFKAGMSFSTIRKLTKIDPWFLQQIEELIDLEREIEKYDLDDLPPELLRTAKQKGYADRQLAHMLQVRESKIYQYRQDHNIRRVFKCVDTCAAEFEAKTPYYYSTFNNQLPITLDRPEPVSDLPGNESVRSNRKKVVILGSGPNRIGQGIEFDYSCVHGVLAAKEAGYETIMINCNPETVSTDPDIADKLYFEPVFWEHVHAIIQHEQPEGVIVQLGGQTALKMAEKLTRYGIKIIGTSWEALDLAEDRGLFSGMLRDLNIPYPKFGTVRESESAIELSRELGFPLLVRPSYVLGGQSMKIVINETELEQHVMKILSDIPDNNILLDHFLENAIEAESDAICDGENVYIIGIMEHIEPAGVHSGDSYALLPTFDLSESVIAQIEEYTKKIAVALKTKGLINIQFAIKDEKVYVIEANPRASRTVPFICKAYQEPYVNYATKVMLGAKVTDFTFNPVKKGYAIKIPVFSFSKFPNVNKELGPEMKSTGEGIYFIDDLQDDFFQKVYSERNLYLSR</sequence>
<evidence type="ECO:0000256" key="18">
    <source>
        <dbReference type="ARBA" id="ARBA00062056"/>
    </source>
</evidence>
<dbReference type="PROSITE" id="PS50975">
    <property type="entry name" value="ATP_GRASP"/>
    <property type="match status" value="2"/>
</dbReference>
<dbReference type="GO" id="GO:0006221">
    <property type="term" value="P:pyrimidine nucleotide biosynthetic process"/>
    <property type="evidence" value="ECO:0007669"/>
    <property type="project" value="UniProtKB-KW"/>
</dbReference>
<dbReference type="FunFam" id="3.40.50.20:FF:000001">
    <property type="entry name" value="Carbamoyl-phosphate synthase large chain"/>
    <property type="match status" value="2"/>
</dbReference>
<keyword evidence="9" id="KW-0677">Repeat</keyword>
<dbReference type="GO" id="GO:0046872">
    <property type="term" value="F:metal ion binding"/>
    <property type="evidence" value="ECO:0007669"/>
    <property type="project" value="UniProtKB-KW"/>
</dbReference>
<dbReference type="Proteomes" id="UP000664795">
    <property type="component" value="Unassembled WGS sequence"/>
</dbReference>
<comment type="caution">
    <text evidence="21">The sequence shown here is derived from an EMBL/GenBank/DDBJ whole genome shotgun (WGS) entry which is preliminary data.</text>
</comment>
<dbReference type="Gene3D" id="3.30.470.20">
    <property type="entry name" value="ATP-grasp fold, B domain"/>
    <property type="match status" value="2"/>
</dbReference>
<gene>
    <name evidence="21" type="primary">carB</name>
    <name evidence="21" type="ORF">J2I48_27270</name>
</gene>
<comment type="cofactor">
    <cofactor evidence="1">
        <name>Mn(2+)</name>
        <dbReference type="ChEBI" id="CHEBI:29035"/>
    </cofactor>
</comment>
<accession>A0A939GAD1</accession>
<dbReference type="GO" id="GO:0006526">
    <property type="term" value="P:L-arginine biosynthetic process"/>
    <property type="evidence" value="ECO:0007669"/>
    <property type="project" value="UniProtKB-KW"/>
</dbReference>
<comment type="catalytic activity">
    <reaction evidence="15">
        <text>hydrogencarbonate + NH4(+) + 2 ATP = carbamoyl phosphate + 2 ADP + phosphate + 2 H(+)</text>
        <dbReference type="Rhea" id="RHEA:18029"/>
        <dbReference type="ChEBI" id="CHEBI:15378"/>
        <dbReference type="ChEBI" id="CHEBI:17544"/>
        <dbReference type="ChEBI" id="CHEBI:28938"/>
        <dbReference type="ChEBI" id="CHEBI:30616"/>
        <dbReference type="ChEBI" id="CHEBI:43474"/>
        <dbReference type="ChEBI" id="CHEBI:58228"/>
        <dbReference type="ChEBI" id="CHEBI:456216"/>
        <dbReference type="EC" id="6.3.4.16"/>
    </reaction>
</comment>
<comment type="catalytic activity">
    <reaction evidence="16">
        <text>hydrogencarbonate + L-glutamine + 2 ATP + H2O = carbamoyl phosphate + L-glutamate + 2 ADP + phosphate + 2 H(+)</text>
        <dbReference type="Rhea" id="RHEA:18633"/>
        <dbReference type="ChEBI" id="CHEBI:15377"/>
        <dbReference type="ChEBI" id="CHEBI:15378"/>
        <dbReference type="ChEBI" id="CHEBI:17544"/>
        <dbReference type="ChEBI" id="CHEBI:29985"/>
        <dbReference type="ChEBI" id="CHEBI:30616"/>
        <dbReference type="ChEBI" id="CHEBI:43474"/>
        <dbReference type="ChEBI" id="CHEBI:58228"/>
        <dbReference type="ChEBI" id="CHEBI:58359"/>
        <dbReference type="ChEBI" id="CHEBI:456216"/>
        <dbReference type="EC" id="6.3.5.5"/>
    </reaction>
</comment>
<evidence type="ECO:0000313" key="22">
    <source>
        <dbReference type="Proteomes" id="UP000664795"/>
    </source>
</evidence>
<organism evidence="21 22">
    <name type="scientific">Fibrella aquatilis</name>
    <dbReference type="NCBI Taxonomy" id="2817059"/>
    <lineage>
        <taxon>Bacteria</taxon>
        <taxon>Pseudomonadati</taxon>
        <taxon>Bacteroidota</taxon>
        <taxon>Cytophagia</taxon>
        <taxon>Cytophagales</taxon>
        <taxon>Spirosomataceae</taxon>
        <taxon>Fibrella</taxon>
    </lineage>
</organism>
<name>A0A939GAD1_9BACT</name>
<dbReference type="AlphaFoldDB" id="A0A939GAD1"/>
<dbReference type="Gene3D" id="3.30.1490.20">
    <property type="entry name" value="ATP-grasp fold, A domain"/>
    <property type="match status" value="1"/>
</dbReference>
<keyword evidence="22" id="KW-1185">Reference proteome</keyword>
<reference evidence="21 22" key="1">
    <citation type="submission" date="2021-03" db="EMBL/GenBank/DDBJ databases">
        <title>Fibrella sp. HMF5036 genome sequencing and assembly.</title>
        <authorList>
            <person name="Kang H."/>
            <person name="Kim H."/>
            <person name="Bae S."/>
            <person name="Joh K."/>
        </authorList>
    </citation>
    <scope>NUCLEOTIDE SEQUENCE [LARGE SCALE GENOMIC DNA]</scope>
    <source>
        <strain evidence="21 22">HMF5036</strain>
    </source>
</reference>
<dbReference type="FunFam" id="3.30.470.20:FF:000026">
    <property type="entry name" value="Carbamoyl-phosphate synthase large chain"/>
    <property type="match status" value="1"/>
</dbReference>
<dbReference type="NCBIfam" id="NF003671">
    <property type="entry name" value="PRK05294.1"/>
    <property type="match status" value="1"/>
</dbReference>
<feature type="domain" description="ATP-grasp" evidence="20">
    <location>
        <begin position="696"/>
        <end position="887"/>
    </location>
</feature>
<protein>
    <submittedName>
        <fullName evidence="21">Carbamoyl-phosphate synthase large subunit</fullName>
        <ecNumber evidence="21">6.3.5.5</ecNumber>
    </submittedName>
</protein>
<keyword evidence="11 19" id="KW-0067">ATP-binding</keyword>
<dbReference type="Pfam" id="PF02786">
    <property type="entry name" value="CPSase_L_D2"/>
    <property type="match status" value="2"/>
</dbReference>
<keyword evidence="7" id="KW-0028">Amino-acid biosynthesis</keyword>
<dbReference type="NCBIfam" id="TIGR01369">
    <property type="entry name" value="CPSaseII_lrg"/>
    <property type="match status" value="1"/>
</dbReference>
<dbReference type="EC" id="6.3.5.5" evidence="21"/>
<dbReference type="NCBIfam" id="NF009455">
    <property type="entry name" value="PRK12815.1"/>
    <property type="match status" value="1"/>
</dbReference>
<feature type="domain" description="ATP-grasp" evidence="20">
    <location>
        <begin position="138"/>
        <end position="333"/>
    </location>
</feature>
<dbReference type="InterPro" id="IPR011761">
    <property type="entry name" value="ATP-grasp"/>
</dbReference>
<dbReference type="Pfam" id="PF02787">
    <property type="entry name" value="CPSase_L_D3"/>
    <property type="match status" value="1"/>
</dbReference>
<dbReference type="Gene3D" id="1.10.1030.10">
    <property type="entry name" value="Carbamoyl-phosphate synthetase, large subunit oligomerisation domain"/>
    <property type="match status" value="1"/>
</dbReference>
<evidence type="ECO:0000256" key="4">
    <source>
        <dbReference type="ARBA" id="ARBA00009799"/>
    </source>
</evidence>
<dbReference type="GO" id="GO:0005737">
    <property type="term" value="C:cytoplasm"/>
    <property type="evidence" value="ECO:0007669"/>
    <property type="project" value="TreeGrafter"/>
</dbReference>
<evidence type="ECO:0000256" key="13">
    <source>
        <dbReference type="ARBA" id="ARBA00022975"/>
    </source>
</evidence>
<keyword evidence="12" id="KW-0460">Magnesium</keyword>
<evidence type="ECO:0000256" key="2">
    <source>
        <dbReference type="ARBA" id="ARBA00004812"/>
    </source>
</evidence>
<dbReference type="PROSITE" id="PS00867">
    <property type="entry name" value="CPSASE_2"/>
    <property type="match status" value="2"/>
</dbReference>
<dbReference type="GO" id="GO:0005524">
    <property type="term" value="F:ATP binding"/>
    <property type="evidence" value="ECO:0007669"/>
    <property type="project" value="UniProtKB-UniRule"/>
</dbReference>
<dbReference type="SUPFAM" id="SSF52440">
    <property type="entry name" value="PreATP-grasp domain"/>
    <property type="match status" value="2"/>
</dbReference>
<keyword evidence="10 19" id="KW-0547">Nucleotide-binding</keyword>
<evidence type="ECO:0000313" key="21">
    <source>
        <dbReference type="EMBL" id="MBO0934741.1"/>
    </source>
</evidence>
<dbReference type="FunFam" id="3.30.470.20:FF:000007">
    <property type="entry name" value="Carbamoyl-phosphate synthase large chain"/>
    <property type="match status" value="1"/>
</dbReference>
<comment type="similarity">
    <text evidence="4">Belongs to the CarB family.</text>
</comment>
<keyword evidence="8" id="KW-0479">Metal-binding</keyword>
<keyword evidence="5" id="KW-0055">Arginine biosynthesis</keyword>
<evidence type="ECO:0000256" key="8">
    <source>
        <dbReference type="ARBA" id="ARBA00022723"/>
    </source>
</evidence>
<evidence type="ECO:0000256" key="19">
    <source>
        <dbReference type="PROSITE-ProRule" id="PRU00409"/>
    </source>
</evidence>
<evidence type="ECO:0000256" key="10">
    <source>
        <dbReference type="ARBA" id="ARBA00022741"/>
    </source>
</evidence>
<dbReference type="PROSITE" id="PS00866">
    <property type="entry name" value="CPSASE_1"/>
    <property type="match status" value="1"/>
</dbReference>